<organism evidence="1 2">
    <name type="scientific">Cellvibrio fibrivorans</name>
    <dbReference type="NCBI Taxonomy" id="126350"/>
    <lineage>
        <taxon>Bacteria</taxon>
        <taxon>Pseudomonadati</taxon>
        <taxon>Pseudomonadota</taxon>
        <taxon>Gammaproteobacteria</taxon>
        <taxon>Cellvibrionales</taxon>
        <taxon>Cellvibrionaceae</taxon>
        <taxon>Cellvibrio</taxon>
    </lineage>
</organism>
<dbReference type="PANTHER" id="PTHR33973:SF4">
    <property type="entry name" value="OS07G0153300 PROTEIN"/>
    <property type="match status" value="1"/>
</dbReference>
<evidence type="ECO:0000313" key="1">
    <source>
        <dbReference type="EMBL" id="MDR7089338.1"/>
    </source>
</evidence>
<protein>
    <submittedName>
        <fullName evidence="1">DUF1365 family protein</fullName>
    </submittedName>
</protein>
<comment type="caution">
    <text evidence="1">The sequence shown here is derived from an EMBL/GenBank/DDBJ whole genome shotgun (WGS) entry which is preliminary data.</text>
</comment>
<dbReference type="EMBL" id="JAVDVX010000002">
    <property type="protein sequence ID" value="MDR7089338.1"/>
    <property type="molecule type" value="Genomic_DNA"/>
</dbReference>
<name>A0ABU1UW51_9GAMM</name>
<gene>
    <name evidence="1" type="ORF">J2X05_001344</name>
</gene>
<dbReference type="Pfam" id="PF07103">
    <property type="entry name" value="DUF1365"/>
    <property type="match status" value="1"/>
</dbReference>
<dbReference type="RefSeq" id="WP_310070315.1">
    <property type="nucleotide sequence ID" value="NZ_JAVDVX010000002.1"/>
</dbReference>
<proteinExistence type="predicted"/>
<dbReference type="InterPro" id="IPR010775">
    <property type="entry name" value="DUF1365"/>
</dbReference>
<dbReference type="Proteomes" id="UP001253595">
    <property type="component" value="Unassembled WGS sequence"/>
</dbReference>
<evidence type="ECO:0000313" key="2">
    <source>
        <dbReference type="Proteomes" id="UP001253595"/>
    </source>
</evidence>
<reference evidence="1 2" key="1">
    <citation type="submission" date="2023-07" db="EMBL/GenBank/DDBJ databases">
        <title>Sorghum-associated microbial communities from plants grown in Nebraska, USA.</title>
        <authorList>
            <person name="Schachtman D."/>
        </authorList>
    </citation>
    <scope>NUCLEOTIDE SEQUENCE [LARGE SCALE GENOMIC DNA]</scope>
    <source>
        <strain evidence="1 2">BE190</strain>
    </source>
</reference>
<accession>A0ABU1UW51</accession>
<sequence length="280" mass="32186">MHSAIYQGNLRHRRFFPKHHEFSYSSTLFYIDLDELPELFDGVRGWSYNGTNFGSFRRADFLGDPAVPLKDAVRSEVNTLLTADKKNLLRCPDGAVRMLTNLRIFGFCFNPVTFYYLFNAGANKPTMILAQVNNTPWNERHTYLIHCDEKTGKANSQFDKKFHVSPFNPLDMEYHWVSSVPAENVLVHMENHVRALDPQNHSTQHTSCHMDATLTLKRQPWSKSLLHKILWLQPWAAIKVPVAIYWQAVRLFVKGVPVYTHQSINPLPAASSTELKTTGE</sequence>
<keyword evidence="2" id="KW-1185">Reference proteome</keyword>
<dbReference type="PANTHER" id="PTHR33973">
    <property type="entry name" value="OS07G0153300 PROTEIN"/>
    <property type="match status" value="1"/>
</dbReference>